<keyword evidence="1" id="KW-0732">Signal</keyword>
<protein>
    <recommendedName>
        <fullName evidence="4">Peptidoglycan binding protein</fullName>
    </recommendedName>
</protein>
<sequence length="153" mass="16006">MRWKKIVATAAVMGALSAALFGASPANASGTVVKAGVPTPYCQTHVFNNAANDGALPNQTLWCQFQDGPAEAHGYTGPIDGVMGVNSWKGMQTFLQSHGYTGPIDGVPGTNTYRAMQKWAADAGHYGGPQDGVMGVNSWNGVALTVKIQYFGL</sequence>
<evidence type="ECO:0000313" key="2">
    <source>
        <dbReference type="EMBL" id="PJJ55521.1"/>
    </source>
</evidence>
<dbReference type="RefSeq" id="WP_157802985.1">
    <property type="nucleotide sequence ID" value="NZ_PGFB01000005.1"/>
</dbReference>
<reference evidence="2 3" key="1">
    <citation type="submission" date="2017-11" db="EMBL/GenBank/DDBJ databases">
        <title>Genomic Encyclopedia of Archaeal and Bacterial Type Strains, Phase II (KMG-II): From Individual Species to Whole Genera.</title>
        <authorList>
            <person name="Goeker M."/>
        </authorList>
    </citation>
    <scope>NUCLEOTIDE SEQUENCE [LARGE SCALE GENOMIC DNA]</scope>
    <source>
        <strain evidence="2 3">DSM 25625</strain>
    </source>
</reference>
<dbReference type="Gene3D" id="1.10.101.10">
    <property type="entry name" value="PGBD-like superfamily/PGBD"/>
    <property type="match status" value="1"/>
</dbReference>
<feature type="signal peptide" evidence="1">
    <location>
        <begin position="1"/>
        <end position="28"/>
    </location>
</feature>
<evidence type="ECO:0008006" key="4">
    <source>
        <dbReference type="Google" id="ProtNLM"/>
    </source>
</evidence>
<accession>A0A2M9BC45</accession>
<dbReference type="InterPro" id="IPR036366">
    <property type="entry name" value="PGBDSf"/>
</dbReference>
<dbReference type="InterPro" id="IPR036365">
    <property type="entry name" value="PGBD-like_sf"/>
</dbReference>
<dbReference type="OrthoDB" id="8210007at2"/>
<comment type="caution">
    <text evidence="2">The sequence shown here is derived from an EMBL/GenBank/DDBJ whole genome shotgun (WGS) entry which is preliminary data.</text>
</comment>
<gene>
    <name evidence="2" type="ORF">CLV54_2867</name>
</gene>
<keyword evidence="3" id="KW-1185">Reference proteome</keyword>
<name>A0A2M9BC45_9MICO</name>
<dbReference type="EMBL" id="PGFB01000005">
    <property type="protein sequence ID" value="PJJ55521.1"/>
    <property type="molecule type" value="Genomic_DNA"/>
</dbReference>
<organism evidence="2 3">
    <name type="scientific">Compostimonas suwonensis</name>
    <dbReference type="NCBI Taxonomy" id="1048394"/>
    <lineage>
        <taxon>Bacteria</taxon>
        <taxon>Bacillati</taxon>
        <taxon>Actinomycetota</taxon>
        <taxon>Actinomycetes</taxon>
        <taxon>Micrococcales</taxon>
        <taxon>Microbacteriaceae</taxon>
        <taxon>Compostimonas</taxon>
    </lineage>
</organism>
<proteinExistence type="predicted"/>
<evidence type="ECO:0000256" key="1">
    <source>
        <dbReference type="SAM" id="SignalP"/>
    </source>
</evidence>
<dbReference type="Proteomes" id="UP000230161">
    <property type="component" value="Unassembled WGS sequence"/>
</dbReference>
<feature type="chain" id="PRO_5014883371" description="Peptidoglycan binding protein" evidence="1">
    <location>
        <begin position="29"/>
        <end position="153"/>
    </location>
</feature>
<dbReference type="SUPFAM" id="SSF47090">
    <property type="entry name" value="PGBD-like"/>
    <property type="match status" value="1"/>
</dbReference>
<evidence type="ECO:0000313" key="3">
    <source>
        <dbReference type="Proteomes" id="UP000230161"/>
    </source>
</evidence>
<dbReference type="AlphaFoldDB" id="A0A2M9BC45"/>